<evidence type="ECO:0000256" key="1">
    <source>
        <dbReference type="ARBA" id="ARBA00009995"/>
    </source>
</evidence>
<dbReference type="InterPro" id="IPR050271">
    <property type="entry name" value="UDP-glycosyltransferase"/>
</dbReference>
<dbReference type="Gene3D" id="3.40.50.2000">
    <property type="entry name" value="Glycogen Phosphorylase B"/>
    <property type="match status" value="1"/>
</dbReference>
<comment type="similarity">
    <text evidence="1 4">Belongs to the UDP-glycosyltransferase family.</text>
</comment>
<dbReference type="InterPro" id="IPR002213">
    <property type="entry name" value="UDP_glucos_trans"/>
</dbReference>
<dbReference type="AlphaFoldDB" id="A0A0B7BK20"/>
<evidence type="ECO:0000256" key="2">
    <source>
        <dbReference type="ARBA" id="ARBA00022676"/>
    </source>
</evidence>
<dbReference type="PANTHER" id="PTHR48043:SF145">
    <property type="entry name" value="FI06409P-RELATED"/>
    <property type="match status" value="1"/>
</dbReference>
<evidence type="ECO:0000313" key="6">
    <source>
        <dbReference type="EMBL" id="CEK93704.1"/>
    </source>
</evidence>
<evidence type="ECO:0000256" key="5">
    <source>
        <dbReference type="RuleBase" id="RU362059"/>
    </source>
</evidence>
<dbReference type="Pfam" id="PF00201">
    <property type="entry name" value="UDPGT"/>
    <property type="match status" value="1"/>
</dbReference>
<dbReference type="GO" id="GO:0015020">
    <property type="term" value="F:glucuronosyltransferase activity"/>
    <property type="evidence" value="ECO:0007669"/>
    <property type="project" value="UniProtKB-EC"/>
</dbReference>
<feature type="transmembrane region" description="Helical" evidence="5">
    <location>
        <begin position="471"/>
        <end position="495"/>
    </location>
</feature>
<evidence type="ECO:0000256" key="4">
    <source>
        <dbReference type="RuleBase" id="RU003718"/>
    </source>
</evidence>
<dbReference type="EC" id="2.4.1.17" evidence="5"/>
<comment type="subcellular location">
    <subcellularLocation>
        <location evidence="5">Membrane</location>
        <topology evidence="5">Single-pass membrane protein</topology>
    </subcellularLocation>
</comment>
<reference evidence="6" key="1">
    <citation type="submission" date="2014-12" db="EMBL/GenBank/DDBJ databases">
        <title>Insight into the proteome of Arion vulgaris.</title>
        <authorList>
            <person name="Aradska J."/>
            <person name="Bulat T."/>
            <person name="Smidak R."/>
            <person name="Sarate P."/>
            <person name="Gangsoo J."/>
            <person name="Sialana F."/>
            <person name="Bilban M."/>
            <person name="Lubec G."/>
        </authorList>
    </citation>
    <scope>NUCLEOTIDE SEQUENCE</scope>
    <source>
        <tissue evidence="6">Skin</tissue>
    </source>
</reference>
<dbReference type="CDD" id="cd03784">
    <property type="entry name" value="GT1_Gtf-like"/>
    <property type="match status" value="1"/>
</dbReference>
<accession>A0A0B7BK20</accession>
<dbReference type="GO" id="GO:0016020">
    <property type="term" value="C:membrane"/>
    <property type="evidence" value="ECO:0007669"/>
    <property type="project" value="UniProtKB-SubCell"/>
</dbReference>
<dbReference type="FunFam" id="3.40.50.2000:FF:000021">
    <property type="entry name" value="UDP-glucuronosyltransferase"/>
    <property type="match status" value="1"/>
</dbReference>
<feature type="chain" id="PRO_5005110768" description="UDP-glucuronosyltransferase" evidence="5">
    <location>
        <begin position="23"/>
        <end position="518"/>
    </location>
</feature>
<sequence>MTSVPCFLVLAIFIANMQELETKVVVLFSLPHTANVRTHTNVGRALAAIGHQPYVAIPQFMLDGKLVNTDGVNVIAYGDYLGNYGDKLTSNMLEHFWRGEYHHLSVMLEIEKIVQHSVRQILSDQHLIEQLNALKPDLFVLTLVPPFKNIVILPYILNTSFVWMSPFNDLHGFRVPVSPTSTPCQLAGVASYQFFLDRLKLASCNIILMVVGQISGNDSMIAEFAPHRPQTSVNALTLKAEVYLVEGDYILDFAKPELPNMKMIGCTAPGSGKPLKDPFKKFVDESKNGVAVVTFGSGIVNIPVKVAEMMAAAFEQQSLNVVWRVNYTSQNAGKIITSRWIPQNDILAHPNTRLFVSHCGANGQYEALYHGVPMICMPISGDQYYNAQRSTAKGFGLDASLLELTSTQLADLMKEVTENAKYRNNIKKASTLFRQLYKESDKTAAFWIDHVMEYGGSYMRSAGQDMPLYQFYALDVLGLILLLIIAFVFVIYYTCRCCCGVFRKFCRKQPPSKKNKRE</sequence>
<organism evidence="6">
    <name type="scientific">Arion vulgaris</name>
    <dbReference type="NCBI Taxonomy" id="1028688"/>
    <lineage>
        <taxon>Eukaryota</taxon>
        <taxon>Metazoa</taxon>
        <taxon>Spiralia</taxon>
        <taxon>Lophotrochozoa</taxon>
        <taxon>Mollusca</taxon>
        <taxon>Gastropoda</taxon>
        <taxon>Heterobranchia</taxon>
        <taxon>Euthyneura</taxon>
        <taxon>Panpulmonata</taxon>
        <taxon>Eupulmonata</taxon>
        <taxon>Stylommatophora</taxon>
        <taxon>Helicina</taxon>
        <taxon>Arionoidea</taxon>
        <taxon>Arionidae</taxon>
        <taxon>Arion</taxon>
    </lineage>
</organism>
<keyword evidence="5" id="KW-0472">Membrane</keyword>
<keyword evidence="5" id="KW-0732">Signal</keyword>
<name>A0A0B7BK20_9EUPU</name>
<feature type="signal peptide" evidence="5">
    <location>
        <begin position="1"/>
        <end position="22"/>
    </location>
</feature>
<proteinExistence type="inferred from homology"/>
<evidence type="ECO:0000256" key="3">
    <source>
        <dbReference type="ARBA" id="ARBA00022679"/>
    </source>
</evidence>
<keyword evidence="5" id="KW-0812">Transmembrane</keyword>
<keyword evidence="2 4" id="KW-0328">Glycosyltransferase</keyword>
<dbReference type="EMBL" id="HACG01046839">
    <property type="protein sequence ID" value="CEK93704.1"/>
    <property type="molecule type" value="Transcribed_RNA"/>
</dbReference>
<dbReference type="PANTHER" id="PTHR48043">
    <property type="entry name" value="EG:EG0003.4 PROTEIN-RELATED"/>
    <property type="match status" value="1"/>
</dbReference>
<keyword evidence="5" id="KW-1133">Transmembrane helix</keyword>
<dbReference type="SUPFAM" id="SSF53756">
    <property type="entry name" value="UDP-Glycosyltransferase/glycogen phosphorylase"/>
    <property type="match status" value="1"/>
</dbReference>
<gene>
    <name evidence="6" type="primary">ORF196765</name>
</gene>
<comment type="catalytic activity">
    <reaction evidence="5">
        <text>glucuronate acceptor + UDP-alpha-D-glucuronate = acceptor beta-D-glucuronoside + UDP + H(+)</text>
        <dbReference type="Rhea" id="RHEA:21032"/>
        <dbReference type="ChEBI" id="CHEBI:15378"/>
        <dbReference type="ChEBI" id="CHEBI:58052"/>
        <dbReference type="ChEBI" id="CHEBI:58223"/>
        <dbReference type="ChEBI" id="CHEBI:132367"/>
        <dbReference type="ChEBI" id="CHEBI:132368"/>
        <dbReference type="EC" id="2.4.1.17"/>
    </reaction>
</comment>
<dbReference type="PROSITE" id="PS00375">
    <property type="entry name" value="UDPGT"/>
    <property type="match status" value="1"/>
</dbReference>
<keyword evidence="3 4" id="KW-0808">Transferase</keyword>
<dbReference type="InterPro" id="IPR035595">
    <property type="entry name" value="UDP_glycos_trans_CS"/>
</dbReference>
<protein>
    <recommendedName>
        <fullName evidence="5">UDP-glucuronosyltransferase</fullName>
        <ecNumber evidence="5">2.4.1.17</ecNumber>
    </recommendedName>
</protein>